<dbReference type="SUPFAM" id="SSF56935">
    <property type="entry name" value="Porins"/>
    <property type="match status" value="1"/>
</dbReference>
<keyword evidence="3 5" id="KW-0732">Signal</keyword>
<dbReference type="InterPro" id="IPR033900">
    <property type="entry name" value="Gram_neg_porin_domain"/>
</dbReference>
<accession>A0ABU3ZI61</accession>
<organism evidence="6 7">
    <name type="scientific">Photobacterium rosenbergii</name>
    <dbReference type="NCBI Taxonomy" id="294936"/>
    <lineage>
        <taxon>Bacteria</taxon>
        <taxon>Pseudomonadati</taxon>
        <taxon>Pseudomonadota</taxon>
        <taxon>Gammaproteobacteria</taxon>
        <taxon>Vibrionales</taxon>
        <taxon>Vibrionaceae</taxon>
        <taxon>Photobacterium</taxon>
    </lineage>
</organism>
<protein>
    <submittedName>
        <fullName evidence="6">Porin</fullName>
    </submittedName>
</protein>
<reference evidence="6 7" key="1">
    <citation type="submission" date="2023-10" db="EMBL/GenBank/DDBJ databases">
        <title>Marine bacteria isolated from horseshoe crab.</title>
        <authorList>
            <person name="Cheng T.H."/>
        </authorList>
    </citation>
    <scope>NUCLEOTIDE SEQUENCE [LARGE SCALE GENOMIC DNA]</scope>
    <source>
        <strain evidence="6 7">HSC6</strain>
    </source>
</reference>
<proteinExistence type="inferred from homology"/>
<evidence type="ECO:0000256" key="1">
    <source>
        <dbReference type="ARBA" id="ARBA00004571"/>
    </source>
</evidence>
<evidence type="ECO:0000256" key="5">
    <source>
        <dbReference type="SAM" id="SignalP"/>
    </source>
</evidence>
<comment type="caution">
    <text evidence="6">The sequence shown here is derived from an EMBL/GenBank/DDBJ whole genome shotgun (WGS) entry which is preliminary data.</text>
</comment>
<dbReference type="InterPro" id="IPR001702">
    <property type="entry name" value="Porin_Gram-ve"/>
</dbReference>
<name>A0ABU3ZI61_9GAMM</name>
<comment type="similarity">
    <text evidence="2">Belongs to the Gram-negative porin family.</text>
</comment>
<dbReference type="Gene3D" id="2.40.160.10">
    <property type="entry name" value="Porin"/>
    <property type="match status" value="1"/>
</dbReference>
<dbReference type="PRINTS" id="PR00183">
    <property type="entry name" value="ECOLIPORIN"/>
</dbReference>
<dbReference type="CDD" id="cd00342">
    <property type="entry name" value="gram_neg_porins"/>
    <property type="match status" value="1"/>
</dbReference>
<gene>
    <name evidence="6" type="ORF">R2X38_12385</name>
</gene>
<dbReference type="Proteomes" id="UP001186452">
    <property type="component" value="Unassembled WGS sequence"/>
</dbReference>
<dbReference type="Pfam" id="PF00267">
    <property type="entry name" value="Porin_1"/>
    <property type="match status" value="1"/>
</dbReference>
<keyword evidence="7" id="KW-1185">Reference proteome</keyword>
<sequence length="364" mass="40231">MPTVCATALATLFSLPAISAQTMINEAGDSLTINGRFEARYRDKGGDTPTTVDSGSSRLGLKGEKVLDNGWTGFGHAEWGYNSGANGDNIYDRLLYVGLKHDKYGNLSVGTKQWSAFYDVAWFTDMGRVFGTRASGLYNLEDWGIASGTGRAENSLVYRNSIGDSWHYGITLQTARNDVGLSGSESNRATATLENGLGGSLRYSGIQNVSIGLAYQQNKVNDLNLNVDGIENGDMMRILLLGANYSDGHWYLGATAHIGENWEAVETSSATNAMFGTWGGELYAYYHFDNGLRPTLNYNYFESRDADVDYTRHLLAPGLEYHFTRNTFLLWAEYQIDMGSDQLTSDHQFDNAENQFAAGLRYYF</sequence>
<evidence type="ECO:0000313" key="6">
    <source>
        <dbReference type="EMBL" id="MDV5169791.1"/>
    </source>
</evidence>
<evidence type="ECO:0000256" key="4">
    <source>
        <dbReference type="ARBA" id="ARBA00023136"/>
    </source>
</evidence>
<evidence type="ECO:0000256" key="2">
    <source>
        <dbReference type="ARBA" id="ARBA00007539"/>
    </source>
</evidence>
<dbReference type="InterPro" id="IPR001897">
    <property type="entry name" value="Porin_gammaproteobac"/>
</dbReference>
<feature type="chain" id="PRO_5047219527" evidence="5">
    <location>
        <begin position="20"/>
        <end position="364"/>
    </location>
</feature>
<dbReference type="PANTHER" id="PTHR34501:SF2">
    <property type="entry name" value="OUTER MEMBRANE PORIN F-RELATED"/>
    <property type="match status" value="1"/>
</dbReference>
<dbReference type="InterPro" id="IPR050298">
    <property type="entry name" value="Gram-neg_bact_OMP"/>
</dbReference>
<evidence type="ECO:0000313" key="7">
    <source>
        <dbReference type="Proteomes" id="UP001186452"/>
    </source>
</evidence>
<dbReference type="PANTHER" id="PTHR34501">
    <property type="entry name" value="PROTEIN YDDL-RELATED"/>
    <property type="match status" value="1"/>
</dbReference>
<comment type="subcellular location">
    <subcellularLocation>
        <location evidence="1">Cell outer membrane</location>
        <topology evidence="1">Multi-pass membrane protein</topology>
    </subcellularLocation>
</comment>
<evidence type="ECO:0000256" key="3">
    <source>
        <dbReference type="ARBA" id="ARBA00022729"/>
    </source>
</evidence>
<dbReference type="InterPro" id="IPR023614">
    <property type="entry name" value="Porin_dom_sf"/>
</dbReference>
<feature type="signal peptide" evidence="5">
    <location>
        <begin position="1"/>
        <end position="19"/>
    </location>
</feature>
<dbReference type="EMBL" id="JAWJZI010000004">
    <property type="protein sequence ID" value="MDV5169791.1"/>
    <property type="molecule type" value="Genomic_DNA"/>
</dbReference>
<keyword evidence="4" id="KW-0472">Membrane</keyword>